<keyword evidence="9" id="KW-0378">Hydrolase</keyword>
<feature type="non-terminal residue" evidence="18">
    <location>
        <position position="1"/>
    </location>
</feature>
<gene>
    <name evidence="18" type="primary">Helb</name>
    <name evidence="18" type="ORF">TODMEX_R06601</name>
</gene>
<dbReference type="AlphaFoldDB" id="A0A851DEG0"/>
<evidence type="ECO:0000256" key="8">
    <source>
        <dbReference type="ARBA" id="ARBA00022741"/>
    </source>
</evidence>
<evidence type="ECO:0000256" key="6">
    <source>
        <dbReference type="ARBA" id="ARBA00022490"/>
    </source>
</evidence>
<evidence type="ECO:0000259" key="17">
    <source>
        <dbReference type="Pfam" id="PF25894"/>
    </source>
</evidence>
<evidence type="ECO:0000256" key="13">
    <source>
        <dbReference type="ARBA" id="ARBA00047995"/>
    </source>
</evidence>
<keyword evidence="5" id="KW-0158">Chromosome</keyword>
<proteinExistence type="inferred from homology"/>
<evidence type="ECO:0000256" key="1">
    <source>
        <dbReference type="ARBA" id="ARBA00004123"/>
    </source>
</evidence>
<comment type="catalytic activity">
    <reaction evidence="13">
        <text>ATP + H2O = ADP + phosphate + H(+)</text>
        <dbReference type="Rhea" id="RHEA:13065"/>
        <dbReference type="ChEBI" id="CHEBI:15377"/>
        <dbReference type="ChEBI" id="CHEBI:15378"/>
        <dbReference type="ChEBI" id="CHEBI:30616"/>
        <dbReference type="ChEBI" id="CHEBI:43474"/>
        <dbReference type="ChEBI" id="CHEBI:456216"/>
        <dbReference type="EC" id="3.6.4.12"/>
    </reaction>
</comment>
<dbReference type="GO" id="GO:1903775">
    <property type="term" value="P:regulation of DNA double-strand break processing"/>
    <property type="evidence" value="ECO:0007669"/>
    <property type="project" value="UniProtKB-ARBA"/>
</dbReference>
<protein>
    <recommendedName>
        <fullName evidence="16">DNA helicase B</fullName>
        <ecNumber evidence="4">3.6.4.12</ecNumber>
    </recommendedName>
</protein>
<organism evidence="18 19">
    <name type="scientific">Todus mexicanus</name>
    <name type="common">Puerto Rican tody</name>
    <dbReference type="NCBI Taxonomy" id="135184"/>
    <lineage>
        <taxon>Eukaryota</taxon>
        <taxon>Metazoa</taxon>
        <taxon>Chordata</taxon>
        <taxon>Craniata</taxon>
        <taxon>Vertebrata</taxon>
        <taxon>Euteleostomi</taxon>
        <taxon>Archelosauria</taxon>
        <taxon>Archosauria</taxon>
        <taxon>Dinosauria</taxon>
        <taxon>Saurischia</taxon>
        <taxon>Theropoda</taxon>
        <taxon>Coelurosauria</taxon>
        <taxon>Aves</taxon>
        <taxon>Neognathae</taxon>
        <taxon>Neoaves</taxon>
        <taxon>Telluraves</taxon>
        <taxon>Coraciimorphae</taxon>
        <taxon>Coraciiformes</taxon>
        <taxon>Todidae</taxon>
        <taxon>Todus</taxon>
    </lineage>
</organism>
<dbReference type="EC" id="3.6.4.12" evidence="4"/>
<dbReference type="PANTHER" id="PTHR43788:SF6">
    <property type="entry name" value="DNA HELICASE B"/>
    <property type="match status" value="1"/>
</dbReference>
<evidence type="ECO:0000256" key="3">
    <source>
        <dbReference type="ARBA" id="ARBA00004496"/>
    </source>
</evidence>
<dbReference type="Pfam" id="PF13604">
    <property type="entry name" value="AAA_30"/>
    <property type="match status" value="1"/>
</dbReference>
<dbReference type="CDD" id="cd17933">
    <property type="entry name" value="DEXSc_RecD-like"/>
    <property type="match status" value="1"/>
</dbReference>
<keyword evidence="10 18" id="KW-0347">Helicase</keyword>
<evidence type="ECO:0000256" key="10">
    <source>
        <dbReference type="ARBA" id="ARBA00022806"/>
    </source>
</evidence>
<dbReference type="FunFam" id="3.40.50.300:FF:001523">
    <property type="entry name" value="Helicase (DNA) B"/>
    <property type="match status" value="1"/>
</dbReference>
<evidence type="ECO:0000256" key="11">
    <source>
        <dbReference type="ARBA" id="ARBA00022840"/>
    </source>
</evidence>
<accession>A0A851DEG0</accession>
<dbReference type="PANTHER" id="PTHR43788">
    <property type="entry name" value="DNA2/NAM7 HELICASE FAMILY MEMBER"/>
    <property type="match status" value="1"/>
</dbReference>
<reference evidence="18" key="1">
    <citation type="submission" date="2019-10" db="EMBL/GenBank/DDBJ databases">
        <title>Bird 10,000 Genomes (B10K) Project - Family phase.</title>
        <authorList>
            <person name="Zhang G."/>
        </authorList>
    </citation>
    <scope>NUCLEOTIDE SEQUENCE</scope>
    <source>
        <strain evidence="18">B10K-DU-002-69</strain>
        <tissue evidence="18">Muscle</tissue>
    </source>
</reference>
<dbReference type="GO" id="GO:0017116">
    <property type="term" value="F:single-stranded DNA helicase activity"/>
    <property type="evidence" value="ECO:0007669"/>
    <property type="project" value="TreeGrafter"/>
</dbReference>
<evidence type="ECO:0000313" key="18">
    <source>
        <dbReference type="EMBL" id="NWI67120.1"/>
    </source>
</evidence>
<dbReference type="GO" id="GO:0006269">
    <property type="term" value="P:DNA replication, synthesis of primer"/>
    <property type="evidence" value="ECO:0007669"/>
    <property type="project" value="UniProtKB-ARBA"/>
</dbReference>
<dbReference type="OrthoDB" id="416437at2759"/>
<keyword evidence="11" id="KW-0067">ATP-binding</keyword>
<comment type="caution">
    <text evidence="18">The sequence shown here is derived from an EMBL/GenBank/DDBJ whole genome shotgun (WGS) entry which is preliminary data.</text>
</comment>
<dbReference type="SUPFAM" id="SSF52540">
    <property type="entry name" value="P-loop containing nucleoside triphosphate hydrolases"/>
    <property type="match status" value="1"/>
</dbReference>
<evidence type="ECO:0000256" key="5">
    <source>
        <dbReference type="ARBA" id="ARBA00022454"/>
    </source>
</evidence>
<dbReference type="InterPro" id="IPR050534">
    <property type="entry name" value="Coronavir_polyprotein_1ab"/>
</dbReference>
<name>A0A851DEG0_TODME</name>
<evidence type="ECO:0000256" key="7">
    <source>
        <dbReference type="ARBA" id="ARBA00022553"/>
    </source>
</evidence>
<dbReference type="Proteomes" id="UP000660247">
    <property type="component" value="Unassembled WGS sequence"/>
</dbReference>
<dbReference type="GO" id="GO:0005737">
    <property type="term" value="C:cytoplasm"/>
    <property type="evidence" value="ECO:0007669"/>
    <property type="project" value="UniProtKB-SubCell"/>
</dbReference>
<dbReference type="InterPro" id="IPR058839">
    <property type="entry name" value="WHD_HELB"/>
</dbReference>
<dbReference type="Pfam" id="PF25894">
    <property type="entry name" value="WHD_HELB"/>
    <property type="match status" value="1"/>
</dbReference>
<dbReference type="GO" id="GO:0005634">
    <property type="term" value="C:nucleus"/>
    <property type="evidence" value="ECO:0007669"/>
    <property type="project" value="UniProtKB-SubCell"/>
</dbReference>
<evidence type="ECO:0000256" key="9">
    <source>
        <dbReference type="ARBA" id="ARBA00022801"/>
    </source>
</evidence>
<keyword evidence="6" id="KW-0963">Cytoplasm</keyword>
<keyword evidence="19" id="KW-1185">Reference proteome</keyword>
<evidence type="ECO:0000256" key="15">
    <source>
        <dbReference type="ARBA" id="ARBA00061441"/>
    </source>
</evidence>
<dbReference type="GO" id="GO:0016787">
    <property type="term" value="F:hydrolase activity"/>
    <property type="evidence" value="ECO:0007669"/>
    <property type="project" value="UniProtKB-KW"/>
</dbReference>
<dbReference type="GO" id="GO:0005694">
    <property type="term" value="C:chromosome"/>
    <property type="evidence" value="ECO:0007669"/>
    <property type="project" value="UniProtKB-SubCell"/>
</dbReference>
<evidence type="ECO:0000313" key="19">
    <source>
        <dbReference type="Proteomes" id="UP000660247"/>
    </source>
</evidence>
<dbReference type="Gene3D" id="3.40.50.300">
    <property type="entry name" value="P-loop containing nucleotide triphosphate hydrolases"/>
    <property type="match status" value="1"/>
</dbReference>
<comment type="similarity">
    <text evidence="15">Belongs to the RecD family. HELB subfamily.</text>
</comment>
<dbReference type="GO" id="GO:0005524">
    <property type="term" value="F:ATP binding"/>
    <property type="evidence" value="ECO:0007669"/>
    <property type="project" value="UniProtKB-KW"/>
</dbReference>
<feature type="domain" description="DNA helicase B winged helix" evidence="17">
    <location>
        <begin position="184"/>
        <end position="293"/>
    </location>
</feature>
<sequence length="595" mass="68913">IREDSSKKEYEVVGRFPLVDPWWRVNVKAKKIGSKYFVQGYPSYFLRTDIEENNRQVFSLFLKECAVPEDFREKFFTWLPVESVLSFRNLEEKLEQFQVSQLQTGMKQRDTKAYDIFYYVSKSFPGKAVLVALTFPMILEFLPILLPRHFCCLLDMVCWQRKSEENNGMDGEEVHFQDKMLTKLDEILKNEPWKLGFSRITYRELNLSYCEATWDAFCQCEHLLWKIPDLQKNALILYHLLKKQCREMGHTYEDQDELAQLVSKDMPIEHVWQSLEFLKEQNIVIKEKKLVFLPHLYKSEKDIAACIGDLLSKCSWQLDVDVRKILKVSETSREMADNGMNVTEGQKMEHVKEHSLDSHNCENHFPEKEVGSISGTQSKAEVDLDQVTAMEKICSNPVTIVSGKGGCGKSTIVSYLFHHLKQMEKEVEDASKDFEEDQDASEEWNTFDHHSESENMYTKPPVNVLFSAPTGRAASLLREKTNLPAYTLHQIIYSFKSWRQSEQEQPWKFSHVTILIVDEGSLVSVHVLSLVLKLLCEHAQLAKLIILGDTRQLPSIDPGNMLADIFEGLKSRGFSVELRTNHRAESQLIVDNASR</sequence>
<keyword evidence="7" id="KW-0597">Phosphoprotein</keyword>
<keyword evidence="12" id="KW-0539">Nucleus</keyword>
<dbReference type="GO" id="GO:0006974">
    <property type="term" value="P:DNA damage response"/>
    <property type="evidence" value="ECO:0007669"/>
    <property type="project" value="UniProtKB-ARBA"/>
</dbReference>
<feature type="non-terminal residue" evidence="18">
    <location>
        <position position="595"/>
    </location>
</feature>
<evidence type="ECO:0000256" key="2">
    <source>
        <dbReference type="ARBA" id="ARBA00004286"/>
    </source>
</evidence>
<dbReference type="InterPro" id="IPR027417">
    <property type="entry name" value="P-loop_NTPase"/>
</dbReference>
<evidence type="ECO:0000256" key="12">
    <source>
        <dbReference type="ARBA" id="ARBA00023242"/>
    </source>
</evidence>
<keyword evidence="8" id="KW-0547">Nucleotide-binding</keyword>
<dbReference type="EMBL" id="WEIS01054561">
    <property type="protein sequence ID" value="NWI67120.1"/>
    <property type="molecule type" value="Genomic_DNA"/>
</dbReference>
<comment type="subcellular location">
    <subcellularLocation>
        <location evidence="2">Chromosome</location>
    </subcellularLocation>
    <subcellularLocation>
        <location evidence="3">Cytoplasm</location>
    </subcellularLocation>
    <subcellularLocation>
        <location evidence="1">Nucleus</location>
    </subcellularLocation>
</comment>
<comment type="function">
    <text evidence="14">5'-3' DNA helicase involved in DNA damage response by acting as an inhibitor of DNA end resection. Recruitment to single-stranded DNA (ssDNA) following DNA damage leads to inhibit the nucleases catalyzing resection, such as EXO1, BLM and DNA2, possibly via the 5'-3' ssDNA translocase activity of HELB. As cells approach S phase, DNA end resection is promoted by the nuclear export of HELB following phosphorylation. Acts independently of TP53BP1. Unwinds duplex DNA with 5'-3' polarity. Has single-strand DNA-dependent ATPase and DNA helicase activities. Prefers ATP and dATP as substrates. During S phase, may facilitate cellular recovery from replication stress.</text>
</comment>
<evidence type="ECO:0000256" key="16">
    <source>
        <dbReference type="ARBA" id="ARBA00072281"/>
    </source>
</evidence>
<evidence type="ECO:0000256" key="14">
    <source>
        <dbReference type="ARBA" id="ARBA00055511"/>
    </source>
</evidence>
<evidence type="ECO:0000256" key="4">
    <source>
        <dbReference type="ARBA" id="ARBA00012551"/>
    </source>
</evidence>
<dbReference type="GO" id="GO:2000042">
    <property type="term" value="P:negative regulation of double-strand break repair via homologous recombination"/>
    <property type="evidence" value="ECO:0007669"/>
    <property type="project" value="UniProtKB-ARBA"/>
</dbReference>